<evidence type="ECO:0000256" key="2">
    <source>
        <dbReference type="ARBA" id="ARBA00023110"/>
    </source>
</evidence>
<dbReference type="PANTHER" id="PTHR45625">
    <property type="entry name" value="PEPTIDYL-PROLYL CIS-TRANS ISOMERASE-RELATED"/>
    <property type="match status" value="1"/>
</dbReference>
<dbReference type="EC" id="5.2.1.8" evidence="1"/>
<dbReference type="PANTHER" id="PTHR45625:SF4">
    <property type="entry name" value="PEPTIDYLPROLYL ISOMERASE DOMAIN AND WD REPEAT-CONTAINING PROTEIN 1"/>
    <property type="match status" value="1"/>
</dbReference>
<proteinExistence type="predicted"/>
<sequence length="445" mass="50382">MNKLKHIIIFFLLSALALSCGNNAQKKDIETEPEAKEKTAQNQETGWEDIMPSIVTIDSYDDNRILESGQGFFIAEHLVVTKYSLVNASNNVLISPFDTDEKFKTTKYVAVDRINDLIILQIDNLKRKPIELFDGTAPNSAKTSYIAESPGKTIQIFTGKLLNQTNVKGSRLYRITNRIRKATFGTPVFVSNKKTIGIAFSDVANYQTQSFAIPSTFIAQLLSNKNSEPQTLESLRSFTNEEVAAENKKIKGLILETDMGDITIRLFNETPQYRDNFIRLVKENYYDSLLIHRVITNFGIQTGAADTRYAEKGDIVGYKGPGYTLPAHIVPGLFHKRGMIGSPRKPDTKNRRRRADGSQFYIVSGRKYFDKELDGIEEENDYTFSSEQRRAYKTVGGAPHLDGSYTIFGEVISGMDVVDEIEKVETDRQWRPVEDIRLKNIRILK</sequence>
<dbReference type="RefSeq" id="WP_217652719.1">
    <property type="nucleotide sequence ID" value="NZ_FQZE01000028.1"/>
</dbReference>
<dbReference type="PROSITE" id="PS50072">
    <property type="entry name" value="CSA_PPIASE_2"/>
    <property type="match status" value="1"/>
</dbReference>
<dbReference type="STRING" id="1168035.SAMN05444280_12820"/>
<name>A0A1M6LSV6_9BACT</name>
<dbReference type="InterPro" id="IPR009003">
    <property type="entry name" value="Peptidase_S1_PA"/>
</dbReference>
<dbReference type="PROSITE" id="PS51257">
    <property type="entry name" value="PROKAR_LIPOPROTEIN"/>
    <property type="match status" value="1"/>
</dbReference>
<keyword evidence="3 6" id="KW-0413">Isomerase</keyword>
<feature type="domain" description="PPIase cyclophilin-type" evidence="5">
    <location>
        <begin position="256"/>
        <end position="443"/>
    </location>
</feature>
<organism evidence="6 7">
    <name type="scientific">Tangfeifania diversioriginum</name>
    <dbReference type="NCBI Taxonomy" id="1168035"/>
    <lineage>
        <taxon>Bacteria</taxon>
        <taxon>Pseudomonadati</taxon>
        <taxon>Bacteroidota</taxon>
        <taxon>Bacteroidia</taxon>
        <taxon>Marinilabiliales</taxon>
        <taxon>Prolixibacteraceae</taxon>
        <taxon>Tangfeifania</taxon>
    </lineage>
</organism>
<feature type="signal peptide" evidence="4">
    <location>
        <begin position="1"/>
        <end position="24"/>
    </location>
</feature>
<evidence type="ECO:0000256" key="4">
    <source>
        <dbReference type="SAM" id="SignalP"/>
    </source>
</evidence>
<dbReference type="AlphaFoldDB" id="A0A1M6LSV6"/>
<evidence type="ECO:0000256" key="1">
    <source>
        <dbReference type="ARBA" id="ARBA00013194"/>
    </source>
</evidence>
<keyword evidence="7" id="KW-1185">Reference proteome</keyword>
<dbReference type="GO" id="GO:0003755">
    <property type="term" value="F:peptidyl-prolyl cis-trans isomerase activity"/>
    <property type="evidence" value="ECO:0007669"/>
    <property type="project" value="UniProtKB-KW"/>
</dbReference>
<dbReference type="EMBL" id="FQZE01000028">
    <property type="protein sequence ID" value="SHJ74301.1"/>
    <property type="molecule type" value="Genomic_DNA"/>
</dbReference>
<evidence type="ECO:0000313" key="7">
    <source>
        <dbReference type="Proteomes" id="UP000184050"/>
    </source>
</evidence>
<dbReference type="Pfam" id="PF00160">
    <property type="entry name" value="Pro_isomerase"/>
    <property type="match status" value="1"/>
</dbReference>
<evidence type="ECO:0000256" key="3">
    <source>
        <dbReference type="ARBA" id="ARBA00023235"/>
    </source>
</evidence>
<gene>
    <name evidence="6" type="ORF">SAMN05444280_12820</name>
</gene>
<dbReference type="CDD" id="cd00317">
    <property type="entry name" value="cyclophilin"/>
    <property type="match status" value="1"/>
</dbReference>
<keyword evidence="4" id="KW-0732">Signal</keyword>
<dbReference type="SUPFAM" id="SSF50494">
    <property type="entry name" value="Trypsin-like serine proteases"/>
    <property type="match status" value="1"/>
</dbReference>
<accession>A0A1M6LSV6</accession>
<protein>
    <recommendedName>
        <fullName evidence="1">peptidylprolyl isomerase</fullName>
        <ecNumber evidence="1">5.2.1.8</ecNumber>
    </recommendedName>
</protein>
<keyword evidence="2" id="KW-0697">Rotamase</keyword>
<dbReference type="Proteomes" id="UP000184050">
    <property type="component" value="Unassembled WGS sequence"/>
</dbReference>
<dbReference type="Gene3D" id="2.40.100.10">
    <property type="entry name" value="Cyclophilin-like"/>
    <property type="match status" value="1"/>
</dbReference>
<dbReference type="SUPFAM" id="SSF50891">
    <property type="entry name" value="Cyclophilin-like"/>
    <property type="match status" value="1"/>
</dbReference>
<dbReference type="InterPro" id="IPR029000">
    <property type="entry name" value="Cyclophilin-like_dom_sf"/>
</dbReference>
<feature type="chain" id="PRO_5013065045" description="peptidylprolyl isomerase" evidence="4">
    <location>
        <begin position="25"/>
        <end position="445"/>
    </location>
</feature>
<evidence type="ECO:0000259" key="5">
    <source>
        <dbReference type="PROSITE" id="PS50072"/>
    </source>
</evidence>
<dbReference type="Gene3D" id="2.40.10.120">
    <property type="match status" value="1"/>
</dbReference>
<reference evidence="6 7" key="1">
    <citation type="submission" date="2016-11" db="EMBL/GenBank/DDBJ databases">
        <authorList>
            <person name="Jaros S."/>
            <person name="Januszkiewicz K."/>
            <person name="Wedrychowicz H."/>
        </authorList>
    </citation>
    <scope>NUCLEOTIDE SEQUENCE [LARGE SCALE GENOMIC DNA]</scope>
    <source>
        <strain evidence="6 7">DSM 27063</strain>
    </source>
</reference>
<dbReference type="InterPro" id="IPR044666">
    <property type="entry name" value="Cyclophilin_A-like"/>
</dbReference>
<dbReference type="InterPro" id="IPR002130">
    <property type="entry name" value="Cyclophilin-type_PPIase_dom"/>
</dbReference>
<evidence type="ECO:0000313" key="6">
    <source>
        <dbReference type="EMBL" id="SHJ74301.1"/>
    </source>
</evidence>